<dbReference type="AlphaFoldDB" id="A0ABD2Z4E4"/>
<evidence type="ECO:0000313" key="2">
    <source>
        <dbReference type="Proteomes" id="UP001630127"/>
    </source>
</evidence>
<accession>A0ABD2Z4E4</accession>
<name>A0ABD2Z4E4_9GENT</name>
<evidence type="ECO:0000313" key="1">
    <source>
        <dbReference type="EMBL" id="KAL3513262.1"/>
    </source>
</evidence>
<organism evidence="1 2">
    <name type="scientific">Cinchona calisaya</name>
    <dbReference type="NCBI Taxonomy" id="153742"/>
    <lineage>
        <taxon>Eukaryota</taxon>
        <taxon>Viridiplantae</taxon>
        <taxon>Streptophyta</taxon>
        <taxon>Embryophyta</taxon>
        <taxon>Tracheophyta</taxon>
        <taxon>Spermatophyta</taxon>
        <taxon>Magnoliopsida</taxon>
        <taxon>eudicotyledons</taxon>
        <taxon>Gunneridae</taxon>
        <taxon>Pentapetalae</taxon>
        <taxon>asterids</taxon>
        <taxon>lamiids</taxon>
        <taxon>Gentianales</taxon>
        <taxon>Rubiaceae</taxon>
        <taxon>Cinchonoideae</taxon>
        <taxon>Cinchoneae</taxon>
        <taxon>Cinchona</taxon>
    </lineage>
</organism>
<gene>
    <name evidence="1" type="ORF">ACH5RR_025979</name>
</gene>
<protein>
    <submittedName>
        <fullName evidence="1">Uncharacterized protein</fullName>
    </submittedName>
</protein>
<keyword evidence="2" id="KW-1185">Reference proteome</keyword>
<sequence length="163" mass="19764">MWKLLHGILPTNEMIYRRTGKGDPICFECGDVLKPLNIFCFLCTNVDMVWKLFPIQWEGLTQDRWCIWRWWGKLAEAAKNSTRKEHVEATIYQLWQLWKSRNDWRFNQKETPADFMARRAIDEWNKFLNRNKLTEARREDIHHEDNLRVGTSFWNLFKQSEGL</sequence>
<dbReference type="EMBL" id="JBJUIK010000011">
    <property type="protein sequence ID" value="KAL3513262.1"/>
    <property type="molecule type" value="Genomic_DNA"/>
</dbReference>
<proteinExistence type="predicted"/>
<dbReference type="Proteomes" id="UP001630127">
    <property type="component" value="Unassembled WGS sequence"/>
</dbReference>
<comment type="caution">
    <text evidence="1">The sequence shown here is derived from an EMBL/GenBank/DDBJ whole genome shotgun (WGS) entry which is preliminary data.</text>
</comment>
<reference evidence="1 2" key="1">
    <citation type="submission" date="2024-11" db="EMBL/GenBank/DDBJ databases">
        <title>A near-complete genome assembly of Cinchona calisaya.</title>
        <authorList>
            <person name="Lian D.C."/>
            <person name="Zhao X.W."/>
            <person name="Wei L."/>
        </authorList>
    </citation>
    <scope>NUCLEOTIDE SEQUENCE [LARGE SCALE GENOMIC DNA]</scope>
    <source>
        <tissue evidence="1">Nenye</tissue>
    </source>
</reference>